<dbReference type="SUPFAM" id="SSF55331">
    <property type="entry name" value="Tautomerase/MIF"/>
    <property type="match status" value="1"/>
</dbReference>
<dbReference type="InterPro" id="IPR014347">
    <property type="entry name" value="Tautomerase/MIF_sf"/>
</dbReference>
<organism evidence="1 2">
    <name type="scientific">Paenibacillus riograndensis SBR5</name>
    <dbReference type="NCBI Taxonomy" id="1073571"/>
    <lineage>
        <taxon>Bacteria</taxon>
        <taxon>Bacillati</taxon>
        <taxon>Bacillota</taxon>
        <taxon>Bacilli</taxon>
        <taxon>Bacillales</taxon>
        <taxon>Paenibacillaceae</taxon>
        <taxon>Paenibacillus</taxon>
        <taxon>Paenibacillus sonchi group</taxon>
    </lineage>
</organism>
<evidence type="ECO:0000313" key="1">
    <source>
        <dbReference type="EMBL" id="CQR52653.1"/>
    </source>
</evidence>
<dbReference type="PATRIC" id="fig|1073571.4.peg.975"/>
<gene>
    <name evidence="1" type="ORF">PRIO_0933</name>
</gene>
<dbReference type="Gene3D" id="3.30.429.10">
    <property type="entry name" value="Macrophage Migration Inhibitory Factor"/>
    <property type="match status" value="1"/>
</dbReference>
<dbReference type="RefSeq" id="WP_020428868.1">
    <property type="nucleotide sequence ID" value="NZ_AGBD01000728.1"/>
</dbReference>
<dbReference type="AlphaFoldDB" id="A0A0E4CUR3"/>
<dbReference type="HOGENOM" id="CLU_2035714_0_0_9"/>
<dbReference type="EMBL" id="LN831776">
    <property type="protein sequence ID" value="CQR52653.1"/>
    <property type="molecule type" value="Genomic_DNA"/>
</dbReference>
<sequence>MATVIIVANTSLNDADKKRFVEEIGTAVTESLRLPPHLKSITLQEFPRSNSTPKDYEEITFFVYTAPGKPVEAKRDLVRNIQLTAERVLAGVNVKTIVIIKEHGDENVGVGGQLRLDQVQA</sequence>
<evidence type="ECO:0008006" key="3">
    <source>
        <dbReference type="Google" id="ProtNLM"/>
    </source>
</evidence>
<name>A0A0E4CUR3_9BACL</name>
<dbReference type="KEGG" id="pri:PRIO_0933"/>
<reference evidence="2" key="1">
    <citation type="submission" date="2015-03" db="EMBL/GenBank/DDBJ databases">
        <authorList>
            <person name="Wibberg D."/>
        </authorList>
    </citation>
    <scope>NUCLEOTIDE SEQUENCE [LARGE SCALE GENOMIC DNA]</scope>
</reference>
<dbReference type="Proteomes" id="UP000033163">
    <property type="component" value="Chromosome I"/>
</dbReference>
<proteinExistence type="predicted"/>
<protein>
    <recommendedName>
        <fullName evidence="3">4-oxalocrotonate tautomerase</fullName>
    </recommendedName>
</protein>
<evidence type="ECO:0000313" key="2">
    <source>
        <dbReference type="Proteomes" id="UP000033163"/>
    </source>
</evidence>
<accession>A0A0E4CUR3</accession>